<dbReference type="Pfam" id="PF01434">
    <property type="entry name" value="Peptidase_M41"/>
    <property type="match status" value="1"/>
</dbReference>
<dbReference type="CDD" id="cd19501">
    <property type="entry name" value="RecA-like_FtsH"/>
    <property type="match status" value="1"/>
</dbReference>
<dbReference type="Gene3D" id="1.10.8.60">
    <property type="match status" value="1"/>
</dbReference>
<organism evidence="19 20">
    <name type="scientific">Enorma massiliensis</name>
    <dbReference type="NCBI Taxonomy" id="1472761"/>
    <lineage>
        <taxon>Bacteria</taxon>
        <taxon>Bacillati</taxon>
        <taxon>Actinomycetota</taxon>
        <taxon>Coriobacteriia</taxon>
        <taxon>Coriobacteriales</taxon>
        <taxon>Coriobacteriaceae</taxon>
        <taxon>Enorma</taxon>
    </lineage>
</organism>
<evidence type="ECO:0000256" key="13">
    <source>
        <dbReference type="ARBA" id="ARBA00023136"/>
    </source>
</evidence>
<evidence type="ECO:0000256" key="10">
    <source>
        <dbReference type="ARBA" id="ARBA00022840"/>
    </source>
</evidence>
<evidence type="ECO:0000313" key="19">
    <source>
        <dbReference type="EMBL" id="OUN41518.1"/>
    </source>
</evidence>
<keyword evidence="11 15" id="KW-1133">Transmembrane helix</keyword>
<dbReference type="EMBL" id="NFHO01000013">
    <property type="protein sequence ID" value="OUN41518.1"/>
    <property type="molecule type" value="Genomic_DNA"/>
</dbReference>
<evidence type="ECO:0000256" key="15">
    <source>
        <dbReference type="HAMAP-Rule" id="MF_01458"/>
    </source>
</evidence>
<keyword evidence="6 15" id="KW-0479">Metal-binding</keyword>
<evidence type="ECO:0000256" key="14">
    <source>
        <dbReference type="ARBA" id="ARBA00061570"/>
    </source>
</evidence>
<evidence type="ECO:0000256" key="6">
    <source>
        <dbReference type="ARBA" id="ARBA00022723"/>
    </source>
</evidence>
<keyword evidence="7 15" id="KW-0547">Nucleotide-binding</keyword>
<comment type="function">
    <text evidence="15">Acts as a processive, ATP-dependent zinc metallopeptidase for both cytoplasmic and membrane proteins. Plays a role in the quality control of integral membrane proteins.</text>
</comment>
<dbReference type="GO" id="GO:0006508">
    <property type="term" value="P:proteolysis"/>
    <property type="evidence" value="ECO:0007669"/>
    <property type="project" value="UniProtKB-KW"/>
</dbReference>
<comment type="similarity">
    <text evidence="14 15">In the central section; belongs to the AAA ATPase family.</text>
</comment>
<keyword evidence="13 15" id="KW-0472">Membrane</keyword>
<dbReference type="InterPro" id="IPR003960">
    <property type="entry name" value="ATPase_AAA_CS"/>
</dbReference>
<keyword evidence="10 15" id="KW-0067">ATP-binding</keyword>
<evidence type="ECO:0000256" key="12">
    <source>
        <dbReference type="ARBA" id="ARBA00023049"/>
    </source>
</evidence>
<comment type="similarity">
    <text evidence="2 15">In the C-terminal section; belongs to the peptidase M41 family.</text>
</comment>
<feature type="transmembrane region" description="Helical" evidence="15">
    <location>
        <begin position="203"/>
        <end position="224"/>
    </location>
</feature>
<reference evidence="20" key="1">
    <citation type="submission" date="2017-04" db="EMBL/GenBank/DDBJ databases">
        <title>Function of individual gut microbiota members based on whole genome sequencing of pure cultures obtained from chicken caecum.</title>
        <authorList>
            <person name="Medvecky M."/>
            <person name="Cejkova D."/>
            <person name="Polansky O."/>
            <person name="Karasova D."/>
            <person name="Kubasova T."/>
            <person name="Cizek A."/>
            <person name="Rychlik I."/>
        </authorList>
    </citation>
    <scope>NUCLEOTIDE SEQUENCE [LARGE SCALE GENOMIC DNA]</scope>
    <source>
        <strain evidence="20">An70</strain>
    </source>
</reference>
<gene>
    <name evidence="15" type="primary">ftsH</name>
    <name evidence="19" type="ORF">B5G21_09580</name>
</gene>
<dbReference type="Proteomes" id="UP000196560">
    <property type="component" value="Unassembled WGS sequence"/>
</dbReference>
<dbReference type="FunFam" id="1.20.58.760:FF:000001">
    <property type="entry name" value="ATP-dependent zinc metalloprotease FtsH"/>
    <property type="match status" value="1"/>
</dbReference>
<dbReference type="AlphaFoldDB" id="A0A1Y3U2T2"/>
<dbReference type="PANTHER" id="PTHR23076">
    <property type="entry name" value="METALLOPROTEASE M41 FTSH"/>
    <property type="match status" value="1"/>
</dbReference>
<evidence type="ECO:0000313" key="20">
    <source>
        <dbReference type="Proteomes" id="UP000196560"/>
    </source>
</evidence>
<feature type="region of interest" description="Disordered" evidence="17">
    <location>
        <begin position="33"/>
        <end position="89"/>
    </location>
</feature>
<dbReference type="Pfam" id="PF17862">
    <property type="entry name" value="AAA_lid_3"/>
    <property type="match status" value="1"/>
</dbReference>
<dbReference type="GO" id="GO:0016887">
    <property type="term" value="F:ATP hydrolysis activity"/>
    <property type="evidence" value="ECO:0007669"/>
    <property type="project" value="UniProtKB-UniRule"/>
</dbReference>
<dbReference type="GO" id="GO:0005524">
    <property type="term" value="F:ATP binding"/>
    <property type="evidence" value="ECO:0007669"/>
    <property type="project" value="UniProtKB-UniRule"/>
</dbReference>
<evidence type="ECO:0000256" key="16">
    <source>
        <dbReference type="RuleBase" id="RU003651"/>
    </source>
</evidence>
<dbReference type="HAMAP" id="MF_01458">
    <property type="entry name" value="FtsH"/>
    <property type="match status" value="1"/>
</dbReference>
<evidence type="ECO:0000256" key="17">
    <source>
        <dbReference type="SAM" id="MobiDB-lite"/>
    </source>
</evidence>
<evidence type="ECO:0000256" key="7">
    <source>
        <dbReference type="ARBA" id="ARBA00022741"/>
    </source>
</evidence>
<comment type="subcellular location">
    <subcellularLocation>
        <location evidence="15">Cell membrane</location>
        <topology evidence="15">Multi-pass membrane protein</topology>
        <orientation evidence="15">Cytoplasmic side</orientation>
    </subcellularLocation>
    <subcellularLocation>
        <location evidence="1">Membrane</location>
    </subcellularLocation>
</comment>
<feature type="compositionally biased region" description="Basic and acidic residues" evidence="17">
    <location>
        <begin position="705"/>
        <end position="726"/>
    </location>
</feature>
<dbReference type="GO" id="GO:0030163">
    <property type="term" value="P:protein catabolic process"/>
    <property type="evidence" value="ECO:0007669"/>
    <property type="project" value="UniProtKB-UniRule"/>
</dbReference>
<evidence type="ECO:0000256" key="1">
    <source>
        <dbReference type="ARBA" id="ARBA00004370"/>
    </source>
</evidence>
<dbReference type="InterPro" id="IPR005936">
    <property type="entry name" value="FtsH"/>
</dbReference>
<dbReference type="SUPFAM" id="SSF52540">
    <property type="entry name" value="P-loop containing nucleoside triphosphate hydrolases"/>
    <property type="match status" value="1"/>
</dbReference>
<dbReference type="Gene3D" id="3.40.50.300">
    <property type="entry name" value="P-loop containing nucleotide triphosphate hydrolases"/>
    <property type="match status" value="1"/>
</dbReference>
<dbReference type="InterPro" id="IPR037219">
    <property type="entry name" value="Peptidase_M41-like"/>
</dbReference>
<feature type="transmembrane region" description="Helical" evidence="15">
    <location>
        <begin position="96"/>
        <end position="117"/>
    </location>
</feature>
<keyword evidence="12 15" id="KW-0482">Metalloprotease</keyword>
<keyword evidence="5 15" id="KW-0812">Transmembrane</keyword>
<feature type="active site" evidence="15">
    <location>
        <position position="519"/>
    </location>
</feature>
<evidence type="ECO:0000256" key="3">
    <source>
        <dbReference type="ARBA" id="ARBA00022475"/>
    </source>
</evidence>
<dbReference type="GO" id="GO:0051301">
    <property type="term" value="P:cell division"/>
    <property type="evidence" value="ECO:0007669"/>
    <property type="project" value="UniProtKB-KW"/>
</dbReference>
<feature type="binding site" evidence="15">
    <location>
        <begin position="296"/>
        <end position="303"/>
    </location>
    <ligand>
        <name>ATP</name>
        <dbReference type="ChEBI" id="CHEBI:30616"/>
    </ligand>
</feature>
<dbReference type="InterPro" id="IPR003593">
    <property type="entry name" value="AAA+_ATPase"/>
</dbReference>
<sequence>MWGFSSRRFIRNMTRRVLSATIEDERACGLALAADGGGSGNRDQQDDAPRPEAPDSPGSSFDDPFQLGLGRSGGSGDGSGRPGGGPGRRGPSRVSWLYILLVCGLLAYVIFSMNGGFGAQSPTDELATSEFVTAVEEGRVANVTYTVADGSLAGEYWTRSEDIGKNAALKHFTSTYVGSDALADLMAARPSTVYIVNTNDPNAIMDFLISVVPTVILVLIMLYFMRQMMGANSKTMQFGKTNAKMNEATRPKVKFADVAGIDEAVEELEEVRDFLADPERYRKLGAKIPRGVLLVGPPGTGKTLLAKAVAGEAGVPFFSISGSDFVEMFVGVGASRVRDLFSKAKEQAPSIIFIDEIDAVGRQRGAGLGGGHDEREQTLNQLLVEMDGFEENESVILIAATNRPDILDPALLRPGRFDRQITVDRPDVKGREQILRVHSANKPLADDVRFDKLAQLTVGFTGADLANLMNEAALLTARRHRGRISMDEVEESMERVIAGPERKARVMTETERTTIAFHESGHALVGHVLEHSDPVHKITIIPRGQALGYTMQLPTEDHFLKTKNEMLDELAVFLGGRVAEELMCDDITSGASNDLERATKMAREMVTRLGMSEALGTQVFGEAQHQVFLGRDYADHQDYSEETARRIDTEVQRIMREAHERAEKILRDRSDQLKLMANVLLERETVEGDAVEALLDNTWDEFLAKEQAGGKDGSKPGDRRKPRMSDEELAEDAARFAAEAVAADSHSEGDQD</sequence>
<dbReference type="NCBIfam" id="TIGR01241">
    <property type="entry name" value="FtsH_fam"/>
    <property type="match status" value="1"/>
</dbReference>
<dbReference type="EC" id="3.4.24.-" evidence="15"/>
<dbReference type="GO" id="GO:0004222">
    <property type="term" value="F:metalloendopeptidase activity"/>
    <property type="evidence" value="ECO:0007669"/>
    <property type="project" value="InterPro"/>
</dbReference>
<proteinExistence type="inferred from homology"/>
<evidence type="ECO:0000259" key="18">
    <source>
        <dbReference type="SMART" id="SM00382"/>
    </source>
</evidence>
<dbReference type="GO" id="GO:0004176">
    <property type="term" value="F:ATP-dependent peptidase activity"/>
    <property type="evidence" value="ECO:0007669"/>
    <property type="project" value="InterPro"/>
</dbReference>
<dbReference type="Gene3D" id="1.20.58.760">
    <property type="entry name" value="Peptidase M41"/>
    <property type="match status" value="1"/>
</dbReference>
<dbReference type="Pfam" id="PF00004">
    <property type="entry name" value="AAA"/>
    <property type="match status" value="1"/>
</dbReference>
<feature type="binding site" evidence="15">
    <location>
        <position position="522"/>
    </location>
    <ligand>
        <name>Zn(2+)</name>
        <dbReference type="ChEBI" id="CHEBI:29105"/>
        <note>catalytic</note>
    </ligand>
</feature>
<feature type="compositionally biased region" description="Basic and acidic residues" evidence="17">
    <location>
        <begin position="43"/>
        <end position="53"/>
    </location>
</feature>
<dbReference type="GO" id="GO:0005886">
    <property type="term" value="C:plasma membrane"/>
    <property type="evidence" value="ECO:0007669"/>
    <property type="project" value="UniProtKB-SubCell"/>
</dbReference>
<dbReference type="PANTHER" id="PTHR23076:SF97">
    <property type="entry name" value="ATP-DEPENDENT ZINC METALLOPROTEASE YME1L1"/>
    <property type="match status" value="1"/>
</dbReference>
<feature type="binding site" evidence="15">
    <location>
        <position position="518"/>
    </location>
    <ligand>
        <name>Zn(2+)</name>
        <dbReference type="ChEBI" id="CHEBI:29105"/>
        <note>catalytic</note>
    </ligand>
</feature>
<dbReference type="InterPro" id="IPR000642">
    <property type="entry name" value="Peptidase_M41"/>
</dbReference>
<name>A0A1Y3U2T2_9ACTN</name>
<dbReference type="InterPro" id="IPR027417">
    <property type="entry name" value="P-loop_NTPase"/>
</dbReference>
<comment type="subunit">
    <text evidence="15">Homohexamer.</text>
</comment>
<comment type="similarity">
    <text evidence="16">Belongs to the AAA ATPase family.</text>
</comment>
<dbReference type="Pfam" id="PF06480">
    <property type="entry name" value="FtsH_ext"/>
    <property type="match status" value="1"/>
</dbReference>
<dbReference type="FunFam" id="3.40.50.300:FF:000001">
    <property type="entry name" value="ATP-dependent zinc metalloprotease FtsH"/>
    <property type="match status" value="1"/>
</dbReference>
<dbReference type="GO" id="GO:0008270">
    <property type="term" value="F:zinc ion binding"/>
    <property type="evidence" value="ECO:0007669"/>
    <property type="project" value="UniProtKB-UniRule"/>
</dbReference>
<dbReference type="InterPro" id="IPR003959">
    <property type="entry name" value="ATPase_AAA_core"/>
</dbReference>
<feature type="domain" description="AAA+ ATPase" evidence="18">
    <location>
        <begin position="288"/>
        <end position="427"/>
    </location>
</feature>
<comment type="caution">
    <text evidence="19">The sequence shown here is derived from an EMBL/GenBank/DDBJ whole genome shotgun (WGS) entry which is preliminary data.</text>
</comment>
<evidence type="ECO:0000256" key="8">
    <source>
        <dbReference type="ARBA" id="ARBA00022801"/>
    </source>
</evidence>
<accession>A0A1Y3U2T2</accession>
<dbReference type="InterPro" id="IPR011546">
    <property type="entry name" value="Pept_M41_FtsH_extracell"/>
</dbReference>
<dbReference type="InterPro" id="IPR041569">
    <property type="entry name" value="AAA_lid_3"/>
</dbReference>
<dbReference type="eggNOG" id="COG0465">
    <property type="taxonomic scope" value="Bacteria"/>
</dbReference>
<protein>
    <recommendedName>
        <fullName evidence="15">ATP-dependent zinc metalloprotease FtsH</fullName>
        <ecNumber evidence="15">3.4.24.-</ecNumber>
    </recommendedName>
</protein>
<dbReference type="STRING" id="1118060.GCA_000311845_00041"/>
<evidence type="ECO:0000256" key="9">
    <source>
        <dbReference type="ARBA" id="ARBA00022833"/>
    </source>
</evidence>
<dbReference type="PROSITE" id="PS00674">
    <property type="entry name" value="AAA"/>
    <property type="match status" value="1"/>
</dbReference>
<keyword evidence="3 15" id="KW-1003">Cell membrane</keyword>
<keyword evidence="19" id="KW-0131">Cell cycle</keyword>
<evidence type="ECO:0000256" key="2">
    <source>
        <dbReference type="ARBA" id="ARBA00010044"/>
    </source>
</evidence>
<feature type="compositionally biased region" description="Gly residues" evidence="17">
    <location>
        <begin position="70"/>
        <end position="88"/>
    </location>
</feature>
<keyword evidence="4 15" id="KW-0645">Protease</keyword>
<keyword evidence="20" id="KW-1185">Reference proteome</keyword>
<feature type="binding site" evidence="15">
    <location>
        <position position="594"/>
    </location>
    <ligand>
        <name>Zn(2+)</name>
        <dbReference type="ChEBI" id="CHEBI:29105"/>
        <note>catalytic</note>
    </ligand>
</feature>
<keyword evidence="9 15" id="KW-0862">Zinc</keyword>
<evidence type="ECO:0000256" key="11">
    <source>
        <dbReference type="ARBA" id="ARBA00022989"/>
    </source>
</evidence>
<keyword evidence="8 15" id="KW-0378">Hydrolase</keyword>
<dbReference type="FunFam" id="1.10.8.60:FF:000001">
    <property type="entry name" value="ATP-dependent zinc metalloprotease FtsH"/>
    <property type="match status" value="1"/>
</dbReference>
<keyword evidence="19" id="KW-0132">Cell division</keyword>
<evidence type="ECO:0000256" key="4">
    <source>
        <dbReference type="ARBA" id="ARBA00022670"/>
    </source>
</evidence>
<dbReference type="SUPFAM" id="SSF140990">
    <property type="entry name" value="FtsH protease domain-like"/>
    <property type="match status" value="1"/>
</dbReference>
<evidence type="ECO:0000256" key="5">
    <source>
        <dbReference type="ARBA" id="ARBA00022692"/>
    </source>
</evidence>
<feature type="region of interest" description="Disordered" evidence="17">
    <location>
        <begin position="705"/>
        <end position="730"/>
    </location>
</feature>
<dbReference type="SMART" id="SM00382">
    <property type="entry name" value="AAA"/>
    <property type="match status" value="1"/>
</dbReference>
<comment type="cofactor">
    <cofactor evidence="15">
        <name>Zn(2+)</name>
        <dbReference type="ChEBI" id="CHEBI:29105"/>
    </cofactor>
    <text evidence="15">Binds 1 zinc ion per subunit.</text>
</comment>